<dbReference type="AlphaFoldDB" id="A0A4P6HQ17"/>
<name>A0A4P6HQ17_9BACT</name>
<dbReference type="EMBL" id="CP026538">
    <property type="protein sequence ID" value="QAZ68794.1"/>
    <property type="molecule type" value="Genomic_DNA"/>
</dbReference>
<protein>
    <submittedName>
        <fullName evidence="1">Exopolyphosphatase</fullName>
    </submittedName>
</protein>
<proteinExistence type="predicted"/>
<gene>
    <name evidence="1" type="ORF">C3Y92_16750</name>
</gene>
<reference evidence="1 2" key="1">
    <citation type="submission" date="2018-02" db="EMBL/GenBank/DDBJ databases">
        <title>Genome sequence of Desulfovibrio carbinolicus DSM 3852.</title>
        <authorList>
            <person name="Wilbanks E."/>
            <person name="Skennerton C.T."/>
            <person name="Orphan V.J."/>
        </authorList>
    </citation>
    <scope>NUCLEOTIDE SEQUENCE [LARGE SCALE GENOMIC DNA]</scope>
    <source>
        <strain evidence="1 2">DSM 3852</strain>
    </source>
</reference>
<dbReference type="InterPro" id="IPR016877">
    <property type="entry name" value="UCP028235"/>
</dbReference>
<evidence type="ECO:0000313" key="1">
    <source>
        <dbReference type="EMBL" id="QAZ68794.1"/>
    </source>
</evidence>
<dbReference type="InterPro" id="IPR038763">
    <property type="entry name" value="DHH_sf"/>
</dbReference>
<dbReference type="RefSeq" id="WP_129354581.1">
    <property type="nucleotide sequence ID" value="NZ_CP026538.1"/>
</dbReference>
<evidence type="ECO:0000313" key="2">
    <source>
        <dbReference type="Proteomes" id="UP000293296"/>
    </source>
</evidence>
<dbReference type="SUPFAM" id="SSF64182">
    <property type="entry name" value="DHH phosphoesterases"/>
    <property type="match status" value="1"/>
</dbReference>
<accession>A0A4P6HQ17</accession>
<dbReference type="OrthoDB" id="105221at2"/>
<sequence>MRLLTRSDFDGLICAVLLKEAGVMDEWVFVHPKDVQDGKVECGPNDILANVPYAPGCGLWFDHHTSEADRLGDIEFTGVSKPLPSCARVIWEYYGGHDRFPARFDEMLAYVDRCDSGDLRPEEVAKPSGWILLSFLMDPRTGLGRYRDYRISNYQLMMHLVELCRTQSVEAILADPDVAERVTRYFEQEEQFAGMLRERSRLIGKTLLIDLREQEEIYTGNRFTAYALFPEAEVSVQVIWGKAKQNVVLTVGKSIFDRTNPVDIGRLMLSYGGGGHRNVGTCQVPEGQAERIISDVIAVLNGDVAMEA</sequence>
<dbReference type="PIRSF" id="PIRSF028235">
    <property type="entry name" value="UCP028235"/>
    <property type="match status" value="1"/>
</dbReference>
<keyword evidence="2" id="KW-1185">Reference proteome</keyword>
<dbReference type="KEGG" id="dcb:C3Y92_16750"/>
<dbReference type="Proteomes" id="UP000293296">
    <property type="component" value="Chromosome"/>
</dbReference>
<organism evidence="1 2">
    <name type="scientific">Solidesulfovibrio carbinolicus</name>
    <dbReference type="NCBI Taxonomy" id="296842"/>
    <lineage>
        <taxon>Bacteria</taxon>
        <taxon>Pseudomonadati</taxon>
        <taxon>Thermodesulfobacteriota</taxon>
        <taxon>Desulfovibrionia</taxon>
        <taxon>Desulfovibrionales</taxon>
        <taxon>Desulfovibrionaceae</taxon>
        <taxon>Solidesulfovibrio</taxon>
    </lineage>
</organism>